<dbReference type="AlphaFoldDB" id="A0A3G3IHI8"/>
<keyword evidence="1" id="KW-0418">Kinase</keyword>
<dbReference type="Proteomes" id="UP000273278">
    <property type="component" value="Chromosome"/>
</dbReference>
<evidence type="ECO:0000313" key="1">
    <source>
        <dbReference type="EMBL" id="AYQ55327.1"/>
    </source>
</evidence>
<dbReference type="GeneID" id="41321974"/>
<dbReference type="RefSeq" id="WP_015505082.1">
    <property type="nucleotide sequence ID" value="NZ_CAYARL010000026.1"/>
</dbReference>
<organism evidence="1 2">
    <name type="scientific">Methanomethylophilus alvi</name>
    <dbReference type="NCBI Taxonomy" id="1291540"/>
    <lineage>
        <taxon>Archaea</taxon>
        <taxon>Methanobacteriati</taxon>
        <taxon>Thermoplasmatota</taxon>
        <taxon>Thermoplasmata</taxon>
        <taxon>Methanomassiliicoccales</taxon>
        <taxon>Methanomethylophilaceae</taxon>
        <taxon>Methanomethylophilus</taxon>
    </lineage>
</organism>
<dbReference type="PANTHER" id="PTHR41930:SF1">
    <property type="entry name" value="DEPHOSPHO-COA KINASE"/>
    <property type="match status" value="1"/>
</dbReference>
<dbReference type="SUPFAM" id="SSF52540">
    <property type="entry name" value="P-loop containing nucleoside triphosphate hydrolases"/>
    <property type="match status" value="1"/>
</dbReference>
<dbReference type="Pfam" id="PF13238">
    <property type="entry name" value="AAA_18"/>
    <property type="match status" value="1"/>
</dbReference>
<name>A0A3G3IHI8_9ARCH</name>
<protein>
    <submittedName>
        <fullName evidence="1">Dephospho-CoA kinase</fullName>
    </submittedName>
</protein>
<proteinExistence type="predicted"/>
<evidence type="ECO:0000313" key="2">
    <source>
        <dbReference type="Proteomes" id="UP000273278"/>
    </source>
</evidence>
<dbReference type="GO" id="GO:0016301">
    <property type="term" value="F:kinase activity"/>
    <property type="evidence" value="ECO:0007669"/>
    <property type="project" value="UniProtKB-KW"/>
</dbReference>
<keyword evidence="1" id="KW-0808">Transferase</keyword>
<reference evidence="1 2" key="1">
    <citation type="submission" date="2016-10" db="EMBL/GenBank/DDBJ databases">
        <title>Complete genome of the TMA-utilizing, human hosted archaeon Methanomethylophilus alvus Gen. nov, sp. nov., strain Mx-05, derived from a pure culture.</title>
        <authorList>
            <person name="Brugere J.-F."/>
            <person name="Ben Hania W."/>
            <person name="Chaudhary P.P."/>
            <person name="Gaci N."/>
            <person name="Borrel G."/>
            <person name="Cao Van Tuat L."/>
            <person name="Fardeau M.-L."/>
            <person name="Harris H.M.B."/>
            <person name="O'Toole P.W."/>
            <person name="Ollivier B."/>
        </authorList>
    </citation>
    <scope>NUCLEOTIDE SEQUENCE [LARGE SCALE GENOMIC DNA]</scope>
    <source>
        <strain evidence="1 2">Mx-05</strain>
    </source>
</reference>
<sequence>MKMIVVTGMPGAGKEEFLSAGIDAGVPFVRMGDVVREAYAASGSEKEGMTVGQFAGNERKIHGTDIWAKRAIERMYGDIFIVDGCRSMDEVRSFRSLGADVRIVAVHAAPSVRYDRLVKRAREDAPHNKEEFDTRDSRELSWGVGEVIALCDYMMINMASLEEFHEKSAALLRSLR</sequence>
<dbReference type="EMBL" id="CP017686">
    <property type="protein sequence ID" value="AYQ55327.1"/>
    <property type="molecule type" value="Genomic_DNA"/>
</dbReference>
<dbReference type="InterPro" id="IPR027417">
    <property type="entry name" value="P-loop_NTPase"/>
</dbReference>
<dbReference type="PANTHER" id="PTHR41930">
    <property type="entry name" value="UPF0200 PROTEIN MJ1399"/>
    <property type="match status" value="1"/>
</dbReference>
<gene>
    <name evidence="1" type="ORF">BKD89_05885</name>
</gene>
<accession>A0A3G3IHI8</accession>
<dbReference type="Gene3D" id="3.40.50.300">
    <property type="entry name" value="P-loop containing nucleotide triphosphate hydrolases"/>
    <property type="match status" value="1"/>
</dbReference>
<dbReference type="OMA" id="IGITGMP"/>